<evidence type="ECO:0000256" key="6">
    <source>
        <dbReference type="ARBA" id="ARBA00022695"/>
    </source>
</evidence>
<dbReference type="Gene3D" id="1.10.150.20">
    <property type="entry name" value="5' to 3' exonuclease, C-terminal subdomain"/>
    <property type="match status" value="1"/>
</dbReference>
<evidence type="ECO:0000256" key="8">
    <source>
        <dbReference type="ARBA" id="ARBA00032524"/>
    </source>
</evidence>
<dbReference type="Gene3D" id="3.30.1360.10">
    <property type="entry name" value="RNA polymerase, RBP11-like subunit"/>
    <property type="match status" value="1"/>
</dbReference>
<evidence type="ECO:0000256" key="4">
    <source>
        <dbReference type="ARBA" id="ARBA00022478"/>
    </source>
</evidence>
<dbReference type="GO" id="GO:0046983">
    <property type="term" value="F:protein dimerization activity"/>
    <property type="evidence" value="ECO:0007669"/>
    <property type="project" value="InterPro"/>
</dbReference>
<gene>
    <name evidence="11" type="primary">rpoA</name>
    <name evidence="13" type="ordered locus">Despr_0813</name>
</gene>
<evidence type="ECO:0000256" key="7">
    <source>
        <dbReference type="ARBA" id="ARBA00023163"/>
    </source>
</evidence>
<evidence type="ECO:0000313" key="13">
    <source>
        <dbReference type="EMBL" id="ADW16987.1"/>
    </source>
</evidence>
<evidence type="ECO:0000256" key="5">
    <source>
        <dbReference type="ARBA" id="ARBA00022679"/>
    </source>
</evidence>
<comment type="catalytic activity">
    <reaction evidence="10 11">
        <text>RNA(n) + a ribonucleoside 5'-triphosphate = RNA(n+1) + diphosphate</text>
        <dbReference type="Rhea" id="RHEA:21248"/>
        <dbReference type="Rhea" id="RHEA-COMP:14527"/>
        <dbReference type="Rhea" id="RHEA-COMP:17342"/>
        <dbReference type="ChEBI" id="CHEBI:33019"/>
        <dbReference type="ChEBI" id="CHEBI:61557"/>
        <dbReference type="ChEBI" id="CHEBI:140395"/>
        <dbReference type="EC" id="2.7.7.6"/>
    </reaction>
</comment>
<dbReference type="CDD" id="cd06928">
    <property type="entry name" value="RNAP_alpha_NTD"/>
    <property type="match status" value="1"/>
</dbReference>
<dbReference type="SUPFAM" id="SSF56553">
    <property type="entry name" value="Insert subdomain of RNA polymerase alpha subunit"/>
    <property type="match status" value="1"/>
</dbReference>
<dbReference type="InterPro" id="IPR036603">
    <property type="entry name" value="RBP11-like"/>
</dbReference>
<dbReference type="SUPFAM" id="SSF47789">
    <property type="entry name" value="C-terminal domain of RNA polymerase alpha subunit"/>
    <property type="match status" value="1"/>
</dbReference>
<evidence type="ECO:0000256" key="9">
    <source>
        <dbReference type="ARBA" id="ARBA00033070"/>
    </source>
</evidence>
<evidence type="ECO:0000256" key="2">
    <source>
        <dbReference type="ARBA" id="ARBA00012418"/>
    </source>
</evidence>
<dbReference type="InterPro" id="IPR011263">
    <property type="entry name" value="DNA-dir_RNA_pol_RpoA/D/Rpb3"/>
</dbReference>
<dbReference type="Proteomes" id="UP000006365">
    <property type="component" value="Chromosome"/>
</dbReference>
<dbReference type="InterPro" id="IPR036643">
    <property type="entry name" value="RNApol_insert_sf"/>
</dbReference>
<dbReference type="AlphaFoldDB" id="A0A7U4DNF6"/>
<evidence type="ECO:0000259" key="12">
    <source>
        <dbReference type="SMART" id="SM00662"/>
    </source>
</evidence>
<dbReference type="GO" id="GO:0005737">
    <property type="term" value="C:cytoplasm"/>
    <property type="evidence" value="ECO:0007669"/>
    <property type="project" value="UniProtKB-ARBA"/>
</dbReference>
<comment type="subunit">
    <text evidence="11">Homodimer. The RNAP catalytic core consists of 2 alpha, 1 beta, 1 beta' and 1 omega subunit. When a sigma factor is associated with the core the holoenzyme is formed, which can initiate transcription.</text>
</comment>
<dbReference type="EC" id="2.7.7.6" evidence="2 11"/>
<keyword evidence="5 11" id="KW-0808">Transferase</keyword>
<dbReference type="InterPro" id="IPR011260">
    <property type="entry name" value="RNAP_asu_C"/>
</dbReference>
<dbReference type="GO" id="GO:0003677">
    <property type="term" value="F:DNA binding"/>
    <property type="evidence" value="ECO:0007669"/>
    <property type="project" value="UniProtKB-UniRule"/>
</dbReference>
<keyword evidence="6 11" id="KW-0548">Nucleotidyltransferase</keyword>
<dbReference type="GO" id="GO:0000428">
    <property type="term" value="C:DNA-directed RNA polymerase complex"/>
    <property type="evidence" value="ECO:0007669"/>
    <property type="project" value="UniProtKB-KW"/>
</dbReference>
<comment type="function">
    <text evidence="11">DNA-dependent RNA polymerase catalyzes the transcription of DNA into RNA using the four ribonucleoside triphosphates as substrates.</text>
</comment>
<dbReference type="RefSeq" id="WP_015723531.1">
    <property type="nucleotide sequence ID" value="NC_014972.1"/>
</dbReference>
<evidence type="ECO:0000256" key="11">
    <source>
        <dbReference type="HAMAP-Rule" id="MF_00059"/>
    </source>
</evidence>
<dbReference type="EMBL" id="CP002364">
    <property type="protein sequence ID" value="ADW16987.1"/>
    <property type="molecule type" value="Genomic_DNA"/>
</dbReference>
<dbReference type="Pfam" id="PF01193">
    <property type="entry name" value="RNA_pol_L"/>
    <property type="match status" value="1"/>
</dbReference>
<accession>A0A7U4DNF6</accession>
<evidence type="ECO:0000256" key="1">
    <source>
        <dbReference type="ARBA" id="ARBA00007123"/>
    </source>
</evidence>
<feature type="domain" description="DNA-directed RNA polymerase RpoA/D/Rpb3-type" evidence="12">
    <location>
        <begin position="35"/>
        <end position="242"/>
    </location>
</feature>
<protein>
    <recommendedName>
        <fullName evidence="3 11">DNA-directed RNA polymerase subunit alpha</fullName>
        <shortName evidence="11">RNAP subunit alpha</shortName>
        <ecNumber evidence="2 11">2.7.7.6</ecNumber>
    </recommendedName>
    <alternativeName>
        <fullName evidence="9 11">RNA polymerase subunit alpha</fullName>
    </alternativeName>
    <alternativeName>
        <fullName evidence="8 11">Transcriptase subunit alpha</fullName>
    </alternativeName>
</protein>
<dbReference type="KEGG" id="dpr:Despr_0813"/>
<sequence length="346" mass="38595">MAQEILDDNPFYKNWHSLISPEKLEVDEGTLTSRYGKFVCQPLERGFATTIGNSLRRIMLSSIRGAAITSVRIGNALHEFTTIDGVHEDVAEIILNLKQVRLKLHGPESRTVVLEKNGPGRVLAGDINGGAYVEVMNPELVICTVTSETNFRAELEVHWGKGYVPAEQNKKEGQSIGVIPIDAAFSPIIRVQYVVSQARVGQQTDYDRLTMEIETDGSVEPQSALAYAAKILKEQMTIFINFNEEIAKAPDSLDSDEDGKAYPPFLDKNVEDLELSVRSANCLKNAQIQYIGQLVNKTDAEMLKTKNFGRKSLNEIKALLAEHNLTLGMKYEGWVAPEKREEKLEE</sequence>
<name>A0A7U4DNF6_DESPD</name>
<dbReference type="FunFam" id="2.170.120.12:FF:000001">
    <property type="entry name" value="DNA-directed RNA polymerase subunit alpha"/>
    <property type="match status" value="1"/>
</dbReference>
<keyword evidence="4 11" id="KW-0240">DNA-directed RNA polymerase</keyword>
<dbReference type="SUPFAM" id="SSF55257">
    <property type="entry name" value="RBP11-like subunits of RNA polymerase"/>
    <property type="match status" value="1"/>
</dbReference>
<dbReference type="HAMAP" id="MF_00059">
    <property type="entry name" value="RNApol_bact_RpoA"/>
    <property type="match status" value="1"/>
</dbReference>
<feature type="region of interest" description="Alpha N-terminal domain (alpha-NTD)" evidence="11">
    <location>
        <begin position="1"/>
        <end position="243"/>
    </location>
</feature>
<keyword evidence="7 11" id="KW-0804">Transcription</keyword>
<dbReference type="Pfam" id="PF03118">
    <property type="entry name" value="RNA_pol_A_CTD"/>
    <property type="match status" value="1"/>
</dbReference>
<keyword evidence="14" id="KW-1185">Reference proteome</keyword>
<dbReference type="InterPro" id="IPR011262">
    <property type="entry name" value="DNA-dir_RNA_pol_insert"/>
</dbReference>
<dbReference type="Gene3D" id="2.170.120.12">
    <property type="entry name" value="DNA-directed RNA polymerase, insert domain"/>
    <property type="match status" value="1"/>
</dbReference>
<dbReference type="Pfam" id="PF01000">
    <property type="entry name" value="RNA_pol_A_bac"/>
    <property type="match status" value="1"/>
</dbReference>
<proteinExistence type="inferred from homology"/>
<feature type="region of interest" description="Alpha C-terminal domain (alpha-CTD)" evidence="11">
    <location>
        <begin position="262"/>
        <end position="346"/>
    </location>
</feature>
<dbReference type="NCBIfam" id="NF003519">
    <property type="entry name" value="PRK05182.2-5"/>
    <property type="match status" value="1"/>
</dbReference>
<dbReference type="GO" id="GO:0006351">
    <property type="term" value="P:DNA-templated transcription"/>
    <property type="evidence" value="ECO:0007669"/>
    <property type="project" value="UniProtKB-UniRule"/>
</dbReference>
<dbReference type="NCBIfam" id="TIGR02027">
    <property type="entry name" value="rpoA"/>
    <property type="match status" value="1"/>
</dbReference>
<dbReference type="GO" id="GO:0003899">
    <property type="term" value="F:DNA-directed RNA polymerase activity"/>
    <property type="evidence" value="ECO:0007669"/>
    <property type="project" value="UniProtKB-UniRule"/>
</dbReference>
<dbReference type="FunFam" id="1.10.150.20:FF:000001">
    <property type="entry name" value="DNA-directed RNA polymerase subunit alpha"/>
    <property type="match status" value="1"/>
</dbReference>
<dbReference type="SMART" id="SM00662">
    <property type="entry name" value="RPOLD"/>
    <property type="match status" value="1"/>
</dbReference>
<comment type="domain">
    <text evidence="11">The N-terminal domain is essential for RNAP assembly and basal transcription, whereas the C-terminal domain is involved in interaction with transcriptional regulators and with upstream promoter elements.</text>
</comment>
<evidence type="ECO:0000313" key="14">
    <source>
        <dbReference type="Proteomes" id="UP000006365"/>
    </source>
</evidence>
<evidence type="ECO:0000256" key="10">
    <source>
        <dbReference type="ARBA" id="ARBA00048552"/>
    </source>
</evidence>
<organism evidence="13 14">
    <name type="scientific">Desulfobulbus propionicus (strain ATCC 33891 / DSM 2032 / VKM B-1956 / 1pr3)</name>
    <dbReference type="NCBI Taxonomy" id="577650"/>
    <lineage>
        <taxon>Bacteria</taxon>
        <taxon>Pseudomonadati</taxon>
        <taxon>Thermodesulfobacteriota</taxon>
        <taxon>Desulfobulbia</taxon>
        <taxon>Desulfobulbales</taxon>
        <taxon>Desulfobulbaceae</taxon>
        <taxon>Desulfobulbus</taxon>
    </lineage>
</organism>
<comment type="similarity">
    <text evidence="1 11">Belongs to the RNA polymerase alpha chain family.</text>
</comment>
<dbReference type="InterPro" id="IPR011773">
    <property type="entry name" value="DNA-dir_RpoA"/>
</dbReference>
<dbReference type="NCBIfam" id="NF003513">
    <property type="entry name" value="PRK05182.1-2"/>
    <property type="match status" value="1"/>
</dbReference>
<reference evidence="13 14" key="1">
    <citation type="journal article" date="2011" name="Stand. Genomic Sci.">
        <title>Complete genome sequence of Desulfobulbus propionicus type strain (1pr3).</title>
        <authorList>
            <person name="Pagani I."/>
            <person name="Lapidus A."/>
            <person name="Nolan M."/>
            <person name="Lucas S."/>
            <person name="Hammon N."/>
            <person name="Deshpande S."/>
            <person name="Cheng J.F."/>
            <person name="Chertkov O."/>
            <person name="Davenport K."/>
            <person name="Tapia R."/>
            <person name="Han C."/>
            <person name="Goodwin L."/>
            <person name="Pitluck S."/>
            <person name="Liolios K."/>
            <person name="Mavromatis K."/>
            <person name="Ivanova N."/>
            <person name="Mikhailova N."/>
            <person name="Pati A."/>
            <person name="Chen A."/>
            <person name="Palaniappan K."/>
            <person name="Land M."/>
            <person name="Hauser L."/>
            <person name="Chang Y.J."/>
            <person name="Jeffries C.D."/>
            <person name="Detter J.C."/>
            <person name="Brambilla E."/>
            <person name="Kannan K.P."/>
            <person name="Djao O.D."/>
            <person name="Rohde M."/>
            <person name="Pukall R."/>
            <person name="Spring S."/>
            <person name="Goker M."/>
            <person name="Sikorski J."/>
            <person name="Woyke T."/>
            <person name="Bristow J."/>
            <person name="Eisen J.A."/>
            <person name="Markowitz V."/>
            <person name="Hugenholtz P."/>
            <person name="Kyrpides N.C."/>
            <person name="Klenk H.P."/>
        </authorList>
    </citation>
    <scope>NUCLEOTIDE SEQUENCE [LARGE SCALE GENOMIC DNA]</scope>
    <source>
        <strain evidence="14">ATCC 33891 / DSM 2032 / 1pr3</strain>
    </source>
</reference>
<evidence type="ECO:0000256" key="3">
    <source>
        <dbReference type="ARBA" id="ARBA00015972"/>
    </source>
</evidence>